<accession>A0A4Z2FQX4</accession>
<dbReference type="AlphaFoldDB" id="A0A4Z2FQX4"/>
<keyword evidence="3" id="KW-1185">Reference proteome</keyword>
<feature type="region of interest" description="Disordered" evidence="1">
    <location>
        <begin position="43"/>
        <end position="72"/>
    </location>
</feature>
<evidence type="ECO:0000256" key="1">
    <source>
        <dbReference type="SAM" id="MobiDB-lite"/>
    </source>
</evidence>
<organism evidence="2 3">
    <name type="scientific">Liparis tanakae</name>
    <name type="common">Tanaka's snailfish</name>
    <dbReference type="NCBI Taxonomy" id="230148"/>
    <lineage>
        <taxon>Eukaryota</taxon>
        <taxon>Metazoa</taxon>
        <taxon>Chordata</taxon>
        <taxon>Craniata</taxon>
        <taxon>Vertebrata</taxon>
        <taxon>Euteleostomi</taxon>
        <taxon>Actinopterygii</taxon>
        <taxon>Neopterygii</taxon>
        <taxon>Teleostei</taxon>
        <taxon>Neoteleostei</taxon>
        <taxon>Acanthomorphata</taxon>
        <taxon>Eupercaria</taxon>
        <taxon>Perciformes</taxon>
        <taxon>Cottioidei</taxon>
        <taxon>Cottales</taxon>
        <taxon>Liparidae</taxon>
        <taxon>Liparis</taxon>
    </lineage>
</organism>
<proteinExistence type="predicted"/>
<comment type="caution">
    <text evidence="2">The sequence shown here is derived from an EMBL/GenBank/DDBJ whole genome shotgun (WGS) entry which is preliminary data.</text>
</comment>
<dbReference type="EMBL" id="SRLO01001015">
    <property type="protein sequence ID" value="TNN42752.1"/>
    <property type="molecule type" value="Genomic_DNA"/>
</dbReference>
<dbReference type="Proteomes" id="UP000314294">
    <property type="component" value="Unassembled WGS sequence"/>
</dbReference>
<name>A0A4Z2FQX4_9TELE</name>
<gene>
    <name evidence="2" type="ORF">EYF80_047048</name>
</gene>
<protein>
    <submittedName>
        <fullName evidence="2">Uncharacterized protein</fullName>
    </submittedName>
</protein>
<evidence type="ECO:0000313" key="2">
    <source>
        <dbReference type="EMBL" id="TNN42752.1"/>
    </source>
</evidence>
<evidence type="ECO:0000313" key="3">
    <source>
        <dbReference type="Proteomes" id="UP000314294"/>
    </source>
</evidence>
<reference evidence="2 3" key="1">
    <citation type="submission" date="2019-03" db="EMBL/GenBank/DDBJ databases">
        <title>First draft genome of Liparis tanakae, snailfish: a comprehensive survey of snailfish specific genes.</title>
        <authorList>
            <person name="Kim W."/>
            <person name="Song I."/>
            <person name="Jeong J.-H."/>
            <person name="Kim D."/>
            <person name="Kim S."/>
            <person name="Ryu S."/>
            <person name="Song J.Y."/>
            <person name="Lee S.K."/>
        </authorList>
    </citation>
    <scope>NUCLEOTIDE SEQUENCE [LARGE SCALE GENOMIC DNA]</scope>
    <source>
        <tissue evidence="2">Muscle</tissue>
    </source>
</reference>
<sequence>MESLKVRRAMLRRLEEGTWSLYPPTLISSGTSVSLRTTAYNPLVPHVQSDGGGRTTFSPRGQRSELSESPEG</sequence>